<feature type="region of interest" description="Disordered" evidence="2">
    <location>
        <begin position="193"/>
        <end position="212"/>
    </location>
</feature>
<feature type="compositionally biased region" description="Basic residues" evidence="2">
    <location>
        <begin position="198"/>
        <end position="212"/>
    </location>
</feature>
<evidence type="ECO:0000256" key="1">
    <source>
        <dbReference type="SAM" id="Coils"/>
    </source>
</evidence>
<feature type="coiled-coil region" evidence="1">
    <location>
        <begin position="60"/>
        <end position="94"/>
    </location>
</feature>
<dbReference type="PANTHER" id="PTHR37214:SF2">
    <property type="entry name" value="CYTOMEGALOVIRUS UL139 PROTEIN"/>
    <property type="match status" value="1"/>
</dbReference>
<keyword evidence="4" id="KW-1185">Reference proteome</keyword>
<accession>A0A822YI53</accession>
<reference evidence="3 4" key="1">
    <citation type="journal article" date="2020" name="Mol. Biol. Evol.">
        <title>Distinct Expression and Methylation Patterns for Genes with Different Fates following a Single Whole-Genome Duplication in Flowering Plants.</title>
        <authorList>
            <person name="Shi T."/>
            <person name="Rahmani R.S."/>
            <person name="Gugger P.F."/>
            <person name="Wang M."/>
            <person name="Li H."/>
            <person name="Zhang Y."/>
            <person name="Li Z."/>
            <person name="Wang Q."/>
            <person name="Van de Peer Y."/>
            <person name="Marchal K."/>
            <person name="Chen J."/>
        </authorList>
    </citation>
    <scope>NUCLEOTIDE SEQUENCE [LARGE SCALE GENOMIC DNA]</scope>
    <source>
        <tissue evidence="3">Leaf</tissue>
    </source>
</reference>
<dbReference type="Proteomes" id="UP000607653">
    <property type="component" value="Unassembled WGS sequence"/>
</dbReference>
<gene>
    <name evidence="3" type="ORF">HUJ06_012725</name>
</gene>
<name>A0A822YI53_NELNU</name>
<dbReference type="InterPro" id="IPR021042">
    <property type="entry name" value="Herpes_UL139_cytomegalovirus"/>
</dbReference>
<comment type="caution">
    <text evidence="3">The sequence shown here is derived from an EMBL/GenBank/DDBJ whole genome shotgun (WGS) entry which is preliminary data.</text>
</comment>
<dbReference type="EMBL" id="DUZY01000003">
    <property type="protein sequence ID" value="DAD33874.1"/>
    <property type="molecule type" value="Genomic_DNA"/>
</dbReference>
<sequence length="212" mass="24991">MALSSAFQERLQQMEETRNQRLSLLQAEKELQSKKSLLLTTKIQKIRSMEQRCLVLEQKNAVLNLKILAHKTEIETLEAKYLSEVEEIEESEKQKDRFYESKRYEMEEFRRQVERRVLASRLQVQEMRNSLEELKSCLEELHGNNGYLNNSEIAAAESRKTKLIVAKEDIEKSLAANYQFKAQLHKQLQSILITQNQQRRKPAHSSEKKKKV</sequence>
<dbReference type="PANTHER" id="PTHR37214">
    <property type="entry name" value="CYTOMEGALOVIRUS UL139 PROTEIN"/>
    <property type="match status" value="1"/>
</dbReference>
<evidence type="ECO:0000313" key="3">
    <source>
        <dbReference type="EMBL" id="DAD33874.1"/>
    </source>
</evidence>
<dbReference type="Pfam" id="PF12507">
    <property type="entry name" value="HCMV_UL139"/>
    <property type="match status" value="1"/>
</dbReference>
<keyword evidence="1" id="KW-0175">Coiled coil</keyword>
<organism evidence="3 4">
    <name type="scientific">Nelumbo nucifera</name>
    <name type="common">Sacred lotus</name>
    <dbReference type="NCBI Taxonomy" id="4432"/>
    <lineage>
        <taxon>Eukaryota</taxon>
        <taxon>Viridiplantae</taxon>
        <taxon>Streptophyta</taxon>
        <taxon>Embryophyta</taxon>
        <taxon>Tracheophyta</taxon>
        <taxon>Spermatophyta</taxon>
        <taxon>Magnoliopsida</taxon>
        <taxon>Proteales</taxon>
        <taxon>Nelumbonaceae</taxon>
        <taxon>Nelumbo</taxon>
    </lineage>
</organism>
<evidence type="ECO:0000256" key="2">
    <source>
        <dbReference type="SAM" id="MobiDB-lite"/>
    </source>
</evidence>
<evidence type="ECO:0000313" key="4">
    <source>
        <dbReference type="Proteomes" id="UP000607653"/>
    </source>
</evidence>
<protein>
    <submittedName>
        <fullName evidence="3">Uncharacterized protein</fullName>
    </submittedName>
</protein>
<dbReference type="AlphaFoldDB" id="A0A822YI53"/>
<proteinExistence type="predicted"/>